<dbReference type="FunFam" id="3.40.50.720:FF:000084">
    <property type="entry name" value="Short-chain dehydrogenase reductase"/>
    <property type="match status" value="1"/>
</dbReference>
<keyword evidence="2" id="KW-0560">Oxidoreductase</keyword>
<dbReference type="SUPFAM" id="SSF51735">
    <property type="entry name" value="NAD(P)-binding Rossmann-fold domains"/>
    <property type="match status" value="1"/>
</dbReference>
<evidence type="ECO:0000256" key="1">
    <source>
        <dbReference type="ARBA" id="ARBA00006484"/>
    </source>
</evidence>
<gene>
    <name evidence="2" type="primary">fabG_12</name>
    <name evidence="3" type="ORF">C0Z16_30940</name>
    <name evidence="2" type="ORF">LMG27174_06223</name>
</gene>
<name>A0A2N7W582_9BURK</name>
<reference evidence="2 5" key="2">
    <citation type="submission" date="2020-04" db="EMBL/GenBank/DDBJ databases">
        <authorList>
            <person name="De Canck E."/>
        </authorList>
    </citation>
    <scope>NUCLEOTIDE SEQUENCE [LARGE SCALE GENOMIC DNA]</scope>
    <source>
        <strain evidence="2 5">LMG 27174</strain>
    </source>
</reference>
<proteinExistence type="inferred from homology"/>
<dbReference type="Gene3D" id="3.40.50.720">
    <property type="entry name" value="NAD(P)-binding Rossmann-like Domain"/>
    <property type="match status" value="1"/>
</dbReference>
<dbReference type="PRINTS" id="PR00080">
    <property type="entry name" value="SDRFAMILY"/>
</dbReference>
<comment type="similarity">
    <text evidence="1">Belongs to the short-chain dehydrogenases/reductases (SDR) family.</text>
</comment>
<keyword evidence="4" id="KW-1185">Reference proteome</keyword>
<dbReference type="RefSeq" id="WP_102635848.1">
    <property type="nucleotide sequence ID" value="NZ_CADIJZ010000033.1"/>
</dbReference>
<dbReference type="AlphaFoldDB" id="A0A2N7W582"/>
<dbReference type="Proteomes" id="UP000235659">
    <property type="component" value="Unassembled WGS sequence"/>
</dbReference>
<organism evidence="2 5">
    <name type="scientific">Paraburkholderia rhynchosiae</name>
    <dbReference type="NCBI Taxonomy" id="487049"/>
    <lineage>
        <taxon>Bacteria</taxon>
        <taxon>Pseudomonadati</taxon>
        <taxon>Pseudomonadota</taxon>
        <taxon>Betaproteobacteria</taxon>
        <taxon>Burkholderiales</taxon>
        <taxon>Burkholderiaceae</taxon>
        <taxon>Paraburkholderia</taxon>
    </lineage>
</organism>
<evidence type="ECO:0000313" key="2">
    <source>
        <dbReference type="EMBL" id="CAB3735639.1"/>
    </source>
</evidence>
<evidence type="ECO:0000313" key="4">
    <source>
        <dbReference type="Proteomes" id="UP000235659"/>
    </source>
</evidence>
<dbReference type="Proteomes" id="UP000494205">
    <property type="component" value="Unassembled WGS sequence"/>
</dbReference>
<dbReference type="PRINTS" id="PR00081">
    <property type="entry name" value="GDHRDH"/>
</dbReference>
<dbReference type="OrthoDB" id="9804774at2"/>
<dbReference type="PANTHER" id="PTHR42760">
    <property type="entry name" value="SHORT-CHAIN DEHYDROGENASES/REDUCTASES FAMILY MEMBER"/>
    <property type="match status" value="1"/>
</dbReference>
<dbReference type="InterPro" id="IPR036291">
    <property type="entry name" value="NAD(P)-bd_dom_sf"/>
</dbReference>
<sequence length="268" mass="28096">MNTLETIATRLANTFGLEGKTAVVTGAASGLGRTTAMLFAELGANVVIADLNLEAAEITAQAIAAQCGSAIAVHADVSDEASVTQLFERISTRFNGVDILVNNAADRSKAEFFDMSVAQWDRMQNVTLRGSFLCSREAIRRMRSSGNGGSIVNVSTVGSVRTTLWGVNAHYDAAKSGVDSLTRTLAGEFAADNIRVNSVLPGGMCTEGGQNISHSFNIRGPMIGQHRIPLGRIADPLEVANAILFLASPASSYVTGQLLAVDGGFMVS</sequence>
<dbReference type="GO" id="GO:0004316">
    <property type="term" value="F:3-oxoacyl-[acyl-carrier-protein] reductase (NADPH) activity"/>
    <property type="evidence" value="ECO:0007669"/>
    <property type="project" value="UniProtKB-EC"/>
</dbReference>
<evidence type="ECO:0000313" key="5">
    <source>
        <dbReference type="Proteomes" id="UP000494205"/>
    </source>
</evidence>
<reference evidence="3 4" key="1">
    <citation type="submission" date="2018-01" db="EMBL/GenBank/DDBJ databases">
        <title>Whole genome analyses suggest that Burkholderia sensu lato contains two further novel genera in the rhizoxinica-symbiotica group Mycetohabitans gen. nov., and Trinickia gen. nov.: implications for the evolution of diazotrophy and nodulation in the Burkholderiaceae.</title>
        <authorList>
            <person name="Estrada-de los Santos P."/>
            <person name="Palmer M."/>
            <person name="Chavez-Ramirez B."/>
            <person name="Beukes C."/>
            <person name="Steenkamp E.T."/>
            <person name="Hirsch A.M."/>
            <person name="Manyaka P."/>
            <person name="Maluk M."/>
            <person name="Lafos M."/>
            <person name="Crook M."/>
            <person name="Gross E."/>
            <person name="Simon M.F."/>
            <person name="Bueno dos Reis Junior F."/>
            <person name="Poole P.S."/>
            <person name="Venter S.N."/>
            <person name="James E.K."/>
        </authorList>
    </citation>
    <scope>NUCLEOTIDE SEQUENCE [LARGE SCALE GENOMIC DNA]</scope>
    <source>
        <strain evidence="3 4">WSM 3937</strain>
    </source>
</reference>
<accession>A0A2N7W582</accession>
<dbReference type="Pfam" id="PF13561">
    <property type="entry name" value="adh_short_C2"/>
    <property type="match status" value="1"/>
</dbReference>
<evidence type="ECO:0000313" key="3">
    <source>
        <dbReference type="EMBL" id="PMS24529.1"/>
    </source>
</evidence>
<dbReference type="EMBL" id="CADIJZ010000033">
    <property type="protein sequence ID" value="CAB3735639.1"/>
    <property type="molecule type" value="Genomic_DNA"/>
</dbReference>
<protein>
    <submittedName>
        <fullName evidence="2">3-oxoacyl-[acyl-carrier-protein] reductase FabG</fullName>
        <ecNumber evidence="2">1.1.1.100</ecNumber>
    </submittedName>
    <submittedName>
        <fullName evidence="3">Short-chain dehydrogenase</fullName>
    </submittedName>
</protein>
<dbReference type="EC" id="1.1.1.100" evidence="2"/>
<dbReference type="EMBL" id="PNXY01000034">
    <property type="protein sequence ID" value="PMS24529.1"/>
    <property type="molecule type" value="Genomic_DNA"/>
</dbReference>
<dbReference type="InterPro" id="IPR002347">
    <property type="entry name" value="SDR_fam"/>
</dbReference>